<protein>
    <submittedName>
        <fullName evidence="1">Uncharacterized protein</fullName>
    </submittedName>
</protein>
<reference evidence="2" key="1">
    <citation type="journal article" date="2016" name="Nat. Biotechnol.">
        <title>Sequencing wild and cultivated cassava and related species reveals extensive interspecific hybridization and genetic diversity.</title>
        <authorList>
            <person name="Bredeson J.V."/>
            <person name="Lyons J.B."/>
            <person name="Prochnik S.E."/>
            <person name="Wu G.A."/>
            <person name="Ha C.M."/>
            <person name="Edsinger-Gonzales E."/>
            <person name="Grimwood J."/>
            <person name="Schmutz J."/>
            <person name="Rabbi I.Y."/>
            <person name="Egesi C."/>
            <person name="Nauluvula P."/>
            <person name="Lebot V."/>
            <person name="Ndunguru J."/>
            <person name="Mkamilo G."/>
            <person name="Bart R.S."/>
            <person name="Setter T.L."/>
            <person name="Gleadow R.M."/>
            <person name="Kulakow P."/>
            <person name="Ferguson M.E."/>
            <person name="Rounsley S."/>
            <person name="Rokhsar D.S."/>
        </authorList>
    </citation>
    <scope>NUCLEOTIDE SEQUENCE [LARGE SCALE GENOMIC DNA]</scope>
    <source>
        <strain evidence="2">cv. AM560-2</strain>
    </source>
</reference>
<evidence type="ECO:0000313" key="1">
    <source>
        <dbReference type="EMBL" id="KAG8659396.1"/>
    </source>
</evidence>
<dbReference type="Proteomes" id="UP000091857">
    <property type="component" value="Chromosome 2"/>
</dbReference>
<organism evidence="1 2">
    <name type="scientific">Manihot esculenta</name>
    <name type="common">Cassava</name>
    <name type="synonym">Jatropha manihot</name>
    <dbReference type="NCBI Taxonomy" id="3983"/>
    <lineage>
        <taxon>Eukaryota</taxon>
        <taxon>Viridiplantae</taxon>
        <taxon>Streptophyta</taxon>
        <taxon>Embryophyta</taxon>
        <taxon>Tracheophyta</taxon>
        <taxon>Spermatophyta</taxon>
        <taxon>Magnoliopsida</taxon>
        <taxon>eudicotyledons</taxon>
        <taxon>Gunneridae</taxon>
        <taxon>Pentapetalae</taxon>
        <taxon>rosids</taxon>
        <taxon>fabids</taxon>
        <taxon>Malpighiales</taxon>
        <taxon>Euphorbiaceae</taxon>
        <taxon>Crotonoideae</taxon>
        <taxon>Manihoteae</taxon>
        <taxon>Manihot</taxon>
    </lineage>
</organism>
<sequence>METASYINFTFILFIVLFITAYYWYPQDKLDFQGCSESTPCCTSKNRFSSNSGLASETQIHKLKVGTPQHPLDPLTVREINKVRTILSSYEPFLSSFPPIHFLSLDEPDKQRILGWNQGDPLPPRKALVLALLNGQSNVLTVDLELSRVTSHEIKLGAGYPMVSMDDISAAIKVAASHQELNQSAIARGVPLSELSCISPSPGWYGPDEEGRRVIKVQCFSSQDTVNFYMRPLEGLTITVDLDEKEVVKFIDKGRGIPVPKATNTDYRYTAQEKPPEMEPLNPISIEQPKGPSFSIENGHIVKWANWVFHLKADQRAGMIISKAMVRDSETGVLRSVMYKGFASELFVPYMDPDENWYFKTYMDAGEFGLGATAMSLVPLNDCPRHSHYIDGIFVSSDGKPYVQPNMICVFERYAGDIGWRHSEVPVNGFEIRESRAKVTLVARMAASVGNYDYIFDWEFQTDGLIRIKQVSLSGMLMVKGTTYRNVYQIPKQEEMSIPLVSENVIGVVHDHFITYHLDMDIDDTNNTLVKVHLVKEETLPGESPRKSYIKAKRETVKTEEDARIKLKLYDPSEFHVTNPSKRSRLGNPAGYKIVPGGNAASLLDHLDPPQKRSAFTNNQIWVTPYNRTEQWAGGLLVYQSRGDDTIAVWSQRNRNIENKDIVLWYTLGFHHVPCQEDFPVMPVVSSSFDLKPVNFFESSPILRAAPFLEKDLPVCRPADGRF</sequence>
<accession>A0ACB7I8H1</accession>
<name>A0ACB7I8H1_MANES</name>
<gene>
    <name evidence="1" type="ORF">MANES_02G034000v8</name>
</gene>
<evidence type="ECO:0000313" key="2">
    <source>
        <dbReference type="Proteomes" id="UP000091857"/>
    </source>
</evidence>
<proteinExistence type="predicted"/>
<comment type="caution">
    <text evidence="1">The sequence shown here is derived from an EMBL/GenBank/DDBJ whole genome shotgun (WGS) entry which is preliminary data.</text>
</comment>
<keyword evidence="2" id="KW-1185">Reference proteome</keyword>
<dbReference type="EMBL" id="CM004388">
    <property type="protein sequence ID" value="KAG8659396.1"/>
    <property type="molecule type" value="Genomic_DNA"/>
</dbReference>